<dbReference type="HOGENOM" id="CLU_067515_0_0_5"/>
<name>S3HP66_9HYPH</name>
<organism evidence="3 4">
    <name type="scientific">Rhizobium grahamii CCGE 502</name>
    <dbReference type="NCBI Taxonomy" id="990285"/>
    <lineage>
        <taxon>Bacteria</taxon>
        <taxon>Pseudomonadati</taxon>
        <taxon>Pseudomonadota</taxon>
        <taxon>Alphaproteobacteria</taxon>
        <taxon>Hyphomicrobiales</taxon>
        <taxon>Rhizobiaceae</taxon>
        <taxon>Rhizobium/Agrobacterium group</taxon>
        <taxon>Rhizobium</taxon>
    </lineage>
</organism>
<dbReference type="InterPro" id="IPR012906">
    <property type="entry name" value="PaaX-like_N"/>
</dbReference>
<keyword evidence="4" id="KW-1185">Reference proteome</keyword>
<dbReference type="GO" id="GO:0006351">
    <property type="term" value="P:DNA-templated transcription"/>
    <property type="evidence" value="ECO:0007669"/>
    <property type="project" value="InterPro"/>
</dbReference>
<comment type="caution">
    <text evidence="3">The sequence shown here is derived from an EMBL/GenBank/DDBJ whole genome shotgun (WGS) entry which is preliminary data.</text>
</comment>
<dbReference type="InterPro" id="IPR011965">
    <property type="entry name" value="PaaX_trns_reg"/>
</dbReference>
<dbReference type="Proteomes" id="UP000014411">
    <property type="component" value="Unassembled WGS sequence"/>
</dbReference>
<dbReference type="PANTHER" id="PTHR30319">
    <property type="entry name" value="PHENYLACETIC ACID REGULATOR-RELATED TRANSCRIPTIONAL REPRESSOR"/>
    <property type="match status" value="1"/>
</dbReference>
<dbReference type="InterPro" id="IPR036390">
    <property type="entry name" value="WH_DNA-bd_sf"/>
</dbReference>
<reference evidence="3 4" key="1">
    <citation type="journal article" date="2012" name="J. Bacteriol.">
        <title>Genome sequence of Rhizobium grahamii CCGE502, a broad-host-range symbiont with low nodulation competitiveness in Phaseolus vulgaris.</title>
        <authorList>
            <person name="Althabegoiti M.J."/>
            <person name="Lozano L."/>
            <person name="Torres-Tejerizo G."/>
            <person name="Ormeno-Orrillo E."/>
            <person name="Rogel M.A."/>
            <person name="Gonzalez V."/>
            <person name="Martinez-Romero E."/>
        </authorList>
    </citation>
    <scope>NUCLEOTIDE SEQUENCE [LARGE SCALE GENOMIC DNA]</scope>
    <source>
        <strain evidence="3 4">CCGE 502</strain>
        <plasmid evidence="3">pRg502b</plasmid>
    </source>
</reference>
<evidence type="ECO:0000259" key="1">
    <source>
        <dbReference type="Pfam" id="PF07848"/>
    </source>
</evidence>
<proteinExistence type="predicted"/>
<dbReference type="AlphaFoldDB" id="S3HP66"/>
<dbReference type="InterPro" id="IPR036388">
    <property type="entry name" value="WH-like_DNA-bd_sf"/>
</dbReference>
<dbReference type="EMBL" id="AEYE02000033">
    <property type="protein sequence ID" value="EPE95161.1"/>
    <property type="molecule type" value="Genomic_DNA"/>
</dbReference>
<dbReference type="PANTHER" id="PTHR30319:SF1">
    <property type="entry name" value="TRANSCRIPTIONAL REPRESSOR PAAX"/>
    <property type="match status" value="1"/>
</dbReference>
<accession>S3HP66</accession>
<dbReference type="Gene3D" id="1.10.10.10">
    <property type="entry name" value="Winged helix-like DNA-binding domain superfamily/Winged helix DNA-binding domain"/>
    <property type="match status" value="1"/>
</dbReference>
<dbReference type="Gene3D" id="1.20.58.1460">
    <property type="match status" value="1"/>
</dbReference>
<feature type="domain" description="Transcriptional repressor PaaX-like N-terminal" evidence="1">
    <location>
        <begin position="27"/>
        <end position="93"/>
    </location>
</feature>
<sequence length="293" mass="31599">MAVATNSAHAEANRLIRRIIGETPLKAAGFIVTIYGDVVEPRGGIAWIGNLIETCAGVGISETLVRTAVSRLVAAGQLSGEREGRRSYYRLSEPARSEFSAAARVLFGAPEDEGWQFVHVSGPAVEDAMQVLTRAGHARLSNRLAVGPANGMATAVPGLVFRADAPLDPKALRDFASEYWDLTAHAEAYDQFLAQFDGLSALILPPATALTMRLLLVHRFRTVHLHDPRLPASALPDNWPGSAARRLFSGLYRHLSTKADAFVADTFITASGSLPASTEGTDIRLEMLEERDL</sequence>
<feature type="domain" description="Transcriptional repressor PaaX-like C-terminal" evidence="2">
    <location>
        <begin position="180"/>
        <end position="264"/>
    </location>
</feature>
<dbReference type="PIRSF" id="PIRSF020623">
    <property type="entry name" value="PaaX"/>
    <property type="match status" value="1"/>
</dbReference>
<evidence type="ECO:0000259" key="2">
    <source>
        <dbReference type="Pfam" id="PF08223"/>
    </source>
</evidence>
<evidence type="ECO:0000313" key="4">
    <source>
        <dbReference type="Proteomes" id="UP000014411"/>
    </source>
</evidence>
<dbReference type="SUPFAM" id="SSF46785">
    <property type="entry name" value="Winged helix' DNA-binding domain"/>
    <property type="match status" value="1"/>
</dbReference>
<dbReference type="InterPro" id="IPR013225">
    <property type="entry name" value="PaaX_C"/>
</dbReference>
<protein>
    <submittedName>
        <fullName evidence="3">Putative transcriptional regulator, PaaX family protein</fullName>
    </submittedName>
</protein>
<dbReference type="Pfam" id="PF07848">
    <property type="entry name" value="PaaX"/>
    <property type="match status" value="1"/>
</dbReference>
<geneLocation type="plasmid" evidence="3">
    <name>pRg502b</name>
</geneLocation>
<dbReference type="Pfam" id="PF08223">
    <property type="entry name" value="PaaX_C"/>
    <property type="match status" value="1"/>
</dbReference>
<evidence type="ECO:0000313" key="3">
    <source>
        <dbReference type="EMBL" id="EPE95161.1"/>
    </source>
</evidence>
<keyword evidence="3" id="KW-0614">Plasmid</keyword>
<gene>
    <name evidence="3" type="ORF">RGCCGE502_27487</name>
</gene>
<dbReference type="RefSeq" id="WP_016557425.1">
    <property type="nucleotide sequence ID" value="NZ_AEYE02000033.1"/>
</dbReference>